<evidence type="ECO:0000313" key="4">
    <source>
        <dbReference type="Proteomes" id="UP000001798"/>
    </source>
</evidence>
<name>A0A384JPK2_BOTFB</name>
<evidence type="ECO:0000256" key="1">
    <source>
        <dbReference type="SAM" id="Phobius"/>
    </source>
</evidence>
<keyword evidence="4" id="KW-1185">Reference proteome</keyword>
<keyword evidence="1" id="KW-0812">Transmembrane</keyword>
<dbReference type="OrthoDB" id="3556547at2759"/>
<reference evidence="3 4" key="2">
    <citation type="journal article" date="2012" name="Eukaryot. Cell">
        <title>Genome update of Botrytis cinerea strains B05.10 and T4.</title>
        <authorList>
            <person name="Staats M."/>
            <person name="van Kan J.A."/>
        </authorList>
    </citation>
    <scope>NUCLEOTIDE SEQUENCE [LARGE SCALE GENOMIC DNA]</scope>
    <source>
        <strain evidence="3 4">B05.10</strain>
    </source>
</reference>
<feature type="transmembrane region" description="Helical" evidence="1">
    <location>
        <begin position="139"/>
        <end position="163"/>
    </location>
</feature>
<accession>A0A384JPK2</accession>
<keyword evidence="1" id="KW-1133">Transmembrane helix</keyword>
<dbReference type="KEGG" id="bfu:BCIN_08g02150"/>
<proteinExistence type="predicted"/>
<keyword evidence="2" id="KW-0732">Signal</keyword>
<dbReference type="GeneID" id="5433946"/>
<keyword evidence="1" id="KW-0472">Membrane</keyword>
<dbReference type="RefSeq" id="XP_001553407.1">
    <property type="nucleotide sequence ID" value="XM_001553357.2"/>
</dbReference>
<reference evidence="3 4" key="3">
    <citation type="journal article" date="2017" name="Mol. Plant Pathol.">
        <title>A gapless genome sequence of the fungus Botrytis cinerea.</title>
        <authorList>
            <person name="Van Kan J.A."/>
            <person name="Stassen J.H."/>
            <person name="Mosbach A."/>
            <person name="Van Der Lee T.A."/>
            <person name="Faino L."/>
            <person name="Farmer A.D."/>
            <person name="Papasotiriou D.G."/>
            <person name="Zhou S."/>
            <person name="Seidl M.F."/>
            <person name="Cottam E."/>
            <person name="Edel D."/>
            <person name="Hahn M."/>
            <person name="Schwartz D.C."/>
            <person name="Dietrich R.A."/>
            <person name="Widdison S."/>
            <person name="Scalliet G."/>
        </authorList>
    </citation>
    <scope>NUCLEOTIDE SEQUENCE [LARGE SCALE GENOMIC DNA]</scope>
    <source>
        <strain evidence="3 4">B05.10</strain>
    </source>
</reference>
<feature type="signal peptide" evidence="2">
    <location>
        <begin position="1"/>
        <end position="20"/>
    </location>
</feature>
<dbReference type="OMA" id="ASIDHAW"/>
<organism evidence="3 4">
    <name type="scientific">Botryotinia fuckeliana (strain B05.10)</name>
    <name type="common">Noble rot fungus</name>
    <name type="synonym">Botrytis cinerea</name>
    <dbReference type="NCBI Taxonomy" id="332648"/>
    <lineage>
        <taxon>Eukaryota</taxon>
        <taxon>Fungi</taxon>
        <taxon>Dikarya</taxon>
        <taxon>Ascomycota</taxon>
        <taxon>Pezizomycotina</taxon>
        <taxon>Leotiomycetes</taxon>
        <taxon>Helotiales</taxon>
        <taxon>Sclerotiniaceae</taxon>
        <taxon>Botrytis</taxon>
    </lineage>
</organism>
<sequence length="166" mass="16931">MKFSYTSILFALAAPALVSADKTSVDIASVISQFFTVTPTLPGGALSTLATALASVENSWTTQAAYTSFREAIQSAAPTAVASSIAKSGFYYDDVVSADWFTKKAPKDVQKAVSTYLSNVDKVESSVWSKVASETSKGAAAAVTGVPAVGVMGVAVAAGLGVVGMM</sequence>
<feature type="chain" id="PRO_5016731614" evidence="2">
    <location>
        <begin position="21"/>
        <end position="166"/>
    </location>
</feature>
<reference evidence="3 4" key="1">
    <citation type="journal article" date="2011" name="PLoS Genet.">
        <title>Genomic analysis of the necrotrophic fungal pathogens Sclerotinia sclerotiorum and Botrytis cinerea.</title>
        <authorList>
            <person name="Amselem J."/>
            <person name="Cuomo C.A."/>
            <person name="van Kan J.A."/>
            <person name="Viaud M."/>
            <person name="Benito E.P."/>
            <person name="Couloux A."/>
            <person name="Coutinho P.M."/>
            <person name="de Vries R.P."/>
            <person name="Dyer P.S."/>
            <person name="Fillinger S."/>
            <person name="Fournier E."/>
            <person name="Gout L."/>
            <person name="Hahn M."/>
            <person name="Kohn L."/>
            <person name="Lapalu N."/>
            <person name="Plummer K.M."/>
            <person name="Pradier J.M."/>
            <person name="Quevillon E."/>
            <person name="Sharon A."/>
            <person name="Simon A."/>
            <person name="ten Have A."/>
            <person name="Tudzynski B."/>
            <person name="Tudzynski P."/>
            <person name="Wincker P."/>
            <person name="Andrew M."/>
            <person name="Anthouard V."/>
            <person name="Beever R.E."/>
            <person name="Beffa R."/>
            <person name="Benoit I."/>
            <person name="Bouzid O."/>
            <person name="Brault B."/>
            <person name="Chen Z."/>
            <person name="Choquer M."/>
            <person name="Collemare J."/>
            <person name="Cotton P."/>
            <person name="Danchin E.G."/>
            <person name="Da Silva C."/>
            <person name="Gautier A."/>
            <person name="Giraud C."/>
            <person name="Giraud T."/>
            <person name="Gonzalez C."/>
            <person name="Grossetete S."/>
            <person name="Guldener U."/>
            <person name="Henrissat B."/>
            <person name="Howlett B.J."/>
            <person name="Kodira C."/>
            <person name="Kretschmer M."/>
            <person name="Lappartient A."/>
            <person name="Leroch M."/>
            <person name="Levis C."/>
            <person name="Mauceli E."/>
            <person name="Neuveglise C."/>
            <person name="Oeser B."/>
            <person name="Pearson M."/>
            <person name="Poulain J."/>
            <person name="Poussereau N."/>
            <person name="Quesneville H."/>
            <person name="Rascle C."/>
            <person name="Schumacher J."/>
            <person name="Segurens B."/>
            <person name="Sexton A."/>
            <person name="Silva E."/>
            <person name="Sirven C."/>
            <person name="Soanes D.M."/>
            <person name="Talbot N.J."/>
            <person name="Templeton M."/>
            <person name="Yandava C."/>
            <person name="Yarden O."/>
            <person name="Zeng Q."/>
            <person name="Rollins J.A."/>
            <person name="Lebrun M.H."/>
            <person name="Dickman M."/>
        </authorList>
    </citation>
    <scope>NUCLEOTIDE SEQUENCE [LARGE SCALE GENOMIC DNA]</scope>
    <source>
        <strain evidence="3 4">B05.10</strain>
    </source>
</reference>
<protein>
    <submittedName>
        <fullName evidence="3">Uncharacterized protein</fullName>
    </submittedName>
</protein>
<gene>
    <name evidence="3" type="ORF">BCIN_08g02150</name>
</gene>
<dbReference type="AlphaFoldDB" id="A0A384JPK2"/>
<dbReference type="Proteomes" id="UP000001798">
    <property type="component" value="Chromosome 8"/>
</dbReference>
<evidence type="ECO:0000256" key="2">
    <source>
        <dbReference type="SAM" id="SignalP"/>
    </source>
</evidence>
<evidence type="ECO:0000313" key="3">
    <source>
        <dbReference type="EMBL" id="ATZ52518.1"/>
    </source>
</evidence>
<dbReference type="VEuPathDB" id="FungiDB:Bcin08g02150"/>
<dbReference type="EMBL" id="CP009812">
    <property type="protein sequence ID" value="ATZ52518.1"/>
    <property type="molecule type" value="Genomic_DNA"/>
</dbReference>